<dbReference type="Gene3D" id="3.80.10.10">
    <property type="entry name" value="Ribonuclease Inhibitor"/>
    <property type="match status" value="1"/>
</dbReference>
<dbReference type="SUPFAM" id="SSF52047">
    <property type="entry name" value="RNI-like"/>
    <property type="match status" value="1"/>
</dbReference>
<dbReference type="EMBL" id="QKYT01000209">
    <property type="protein sequence ID" value="RIA89695.1"/>
    <property type="molecule type" value="Genomic_DNA"/>
</dbReference>
<evidence type="ECO:0008006" key="3">
    <source>
        <dbReference type="Google" id="ProtNLM"/>
    </source>
</evidence>
<dbReference type="AlphaFoldDB" id="A0A397T0C8"/>
<name>A0A397T0C8_9GLOM</name>
<dbReference type="STRING" id="658196.A0A397T0C8"/>
<proteinExistence type="predicted"/>
<dbReference type="Pfam" id="PF13516">
    <property type="entry name" value="LRR_6"/>
    <property type="match status" value="1"/>
</dbReference>
<accession>A0A397T0C8</accession>
<protein>
    <recommendedName>
        <fullName evidence="3">F-box domain-containing protein</fullName>
    </recommendedName>
</protein>
<dbReference type="Proteomes" id="UP000265703">
    <property type="component" value="Unassembled WGS sequence"/>
</dbReference>
<evidence type="ECO:0000313" key="1">
    <source>
        <dbReference type="EMBL" id="RIA89695.1"/>
    </source>
</evidence>
<reference evidence="1 2" key="1">
    <citation type="submission" date="2018-06" db="EMBL/GenBank/DDBJ databases">
        <title>Comparative genomics reveals the genomic features of Rhizophagus irregularis, R. cerebriforme, R. diaphanum and Gigaspora rosea, and their symbiotic lifestyle signature.</title>
        <authorList>
            <person name="Morin E."/>
            <person name="San Clemente H."/>
            <person name="Chen E.C.H."/>
            <person name="De La Providencia I."/>
            <person name="Hainaut M."/>
            <person name="Kuo A."/>
            <person name="Kohler A."/>
            <person name="Murat C."/>
            <person name="Tang N."/>
            <person name="Roy S."/>
            <person name="Loubradou J."/>
            <person name="Henrissat B."/>
            <person name="Grigoriev I.V."/>
            <person name="Corradi N."/>
            <person name="Roux C."/>
            <person name="Martin F.M."/>
        </authorList>
    </citation>
    <scope>NUCLEOTIDE SEQUENCE [LARGE SCALE GENOMIC DNA]</scope>
    <source>
        <strain evidence="1 2">DAOM 227022</strain>
    </source>
</reference>
<dbReference type="OrthoDB" id="550575at2759"/>
<dbReference type="InterPro" id="IPR032675">
    <property type="entry name" value="LRR_dom_sf"/>
</dbReference>
<keyword evidence="2" id="KW-1185">Reference proteome</keyword>
<dbReference type="InterPro" id="IPR001611">
    <property type="entry name" value="Leu-rich_rpt"/>
</dbReference>
<sequence>MALWDDRLIIAIIKRFLNLRCIDISCNDIGDEVIEALAHTYHKLEYLDLDCCGFVNEPSIYNVIHSCPKLQHLNLSYYNITTIDAQRHKAGKRILVPEWWYSTDLTNLDQ</sequence>
<comment type="caution">
    <text evidence="1">The sequence shown here is derived from an EMBL/GenBank/DDBJ whole genome shotgun (WGS) entry which is preliminary data.</text>
</comment>
<gene>
    <name evidence="1" type="ORF">C1645_824460</name>
</gene>
<evidence type="ECO:0000313" key="2">
    <source>
        <dbReference type="Proteomes" id="UP000265703"/>
    </source>
</evidence>
<organism evidence="1 2">
    <name type="scientific">Glomus cerebriforme</name>
    <dbReference type="NCBI Taxonomy" id="658196"/>
    <lineage>
        <taxon>Eukaryota</taxon>
        <taxon>Fungi</taxon>
        <taxon>Fungi incertae sedis</taxon>
        <taxon>Mucoromycota</taxon>
        <taxon>Glomeromycotina</taxon>
        <taxon>Glomeromycetes</taxon>
        <taxon>Glomerales</taxon>
        <taxon>Glomeraceae</taxon>
        <taxon>Glomus</taxon>
    </lineage>
</organism>